<dbReference type="Proteomes" id="UP001642464">
    <property type="component" value="Unassembled WGS sequence"/>
</dbReference>
<comment type="caution">
    <text evidence="2">The sequence shown here is derived from an EMBL/GenBank/DDBJ whole genome shotgun (WGS) entry which is preliminary data.</text>
</comment>
<feature type="region of interest" description="Disordered" evidence="1">
    <location>
        <begin position="35"/>
        <end position="76"/>
    </location>
</feature>
<gene>
    <name evidence="2" type="ORF">SCF082_LOCUS8483</name>
</gene>
<dbReference type="EMBL" id="CAXAMM010004864">
    <property type="protein sequence ID" value="CAK9005159.1"/>
    <property type="molecule type" value="Genomic_DNA"/>
</dbReference>
<feature type="non-terminal residue" evidence="2">
    <location>
        <position position="1"/>
    </location>
</feature>
<feature type="non-terminal residue" evidence="2">
    <location>
        <position position="76"/>
    </location>
</feature>
<feature type="compositionally biased region" description="Low complexity" evidence="1">
    <location>
        <begin position="63"/>
        <end position="76"/>
    </location>
</feature>
<name>A0ABP0ITI9_9DINO</name>
<organism evidence="2 3">
    <name type="scientific">Durusdinium trenchii</name>
    <dbReference type="NCBI Taxonomy" id="1381693"/>
    <lineage>
        <taxon>Eukaryota</taxon>
        <taxon>Sar</taxon>
        <taxon>Alveolata</taxon>
        <taxon>Dinophyceae</taxon>
        <taxon>Suessiales</taxon>
        <taxon>Symbiodiniaceae</taxon>
        <taxon>Durusdinium</taxon>
    </lineage>
</organism>
<keyword evidence="3" id="KW-1185">Reference proteome</keyword>
<accession>A0ABP0ITI9</accession>
<sequence>VMLLSLPGFVFRAAANICRLIAIVTKKELTKWTSRSVRRGSSDRLGIHRAASPPSAQFRRQRSSSSQQSRSDSQSL</sequence>
<protein>
    <submittedName>
        <fullName evidence="2">Uncharacterized protein</fullName>
    </submittedName>
</protein>
<evidence type="ECO:0000313" key="2">
    <source>
        <dbReference type="EMBL" id="CAK9005159.1"/>
    </source>
</evidence>
<reference evidence="2 3" key="1">
    <citation type="submission" date="2024-02" db="EMBL/GenBank/DDBJ databases">
        <authorList>
            <person name="Chen Y."/>
            <person name="Shah S."/>
            <person name="Dougan E. K."/>
            <person name="Thang M."/>
            <person name="Chan C."/>
        </authorList>
    </citation>
    <scope>NUCLEOTIDE SEQUENCE [LARGE SCALE GENOMIC DNA]</scope>
</reference>
<evidence type="ECO:0000256" key="1">
    <source>
        <dbReference type="SAM" id="MobiDB-lite"/>
    </source>
</evidence>
<proteinExistence type="predicted"/>
<evidence type="ECO:0000313" key="3">
    <source>
        <dbReference type="Proteomes" id="UP001642464"/>
    </source>
</evidence>